<comment type="catalytic activity">
    <reaction evidence="7">
        <text>a 2'-deoxycytidine in DNA + S-adenosyl-L-methionine = a 5-methyl-2'-deoxycytidine in DNA + S-adenosyl-L-homocysteine + H(+)</text>
        <dbReference type="Rhea" id="RHEA:13681"/>
        <dbReference type="Rhea" id="RHEA-COMP:11369"/>
        <dbReference type="Rhea" id="RHEA-COMP:11370"/>
        <dbReference type="ChEBI" id="CHEBI:15378"/>
        <dbReference type="ChEBI" id="CHEBI:57856"/>
        <dbReference type="ChEBI" id="CHEBI:59789"/>
        <dbReference type="ChEBI" id="CHEBI:85452"/>
        <dbReference type="ChEBI" id="CHEBI:85454"/>
        <dbReference type="EC" id="2.1.1.37"/>
    </reaction>
</comment>
<reference evidence="9" key="1">
    <citation type="journal article" date="2019" name="Int. J. Syst. Evol. Microbiol.">
        <title>The Global Catalogue of Microorganisms (GCM) 10K type strain sequencing project: providing services to taxonomists for standard genome sequencing and annotation.</title>
        <authorList>
            <consortium name="The Broad Institute Genomics Platform"/>
            <consortium name="The Broad Institute Genome Sequencing Center for Infectious Disease"/>
            <person name="Wu L."/>
            <person name="Ma J."/>
        </authorList>
    </citation>
    <scope>NUCLEOTIDE SEQUENCE [LARGE SCALE GENOMIC DNA]</scope>
    <source>
        <strain evidence="9">JCM 18537</strain>
    </source>
</reference>
<dbReference type="InterPro" id="IPR018117">
    <property type="entry name" value="C5_DNA_meth_AS"/>
</dbReference>
<keyword evidence="2 5" id="KW-0808">Transferase</keyword>
<dbReference type="Proteomes" id="UP001501645">
    <property type="component" value="Unassembled WGS sequence"/>
</dbReference>
<evidence type="ECO:0000256" key="4">
    <source>
        <dbReference type="ARBA" id="ARBA00022747"/>
    </source>
</evidence>
<evidence type="ECO:0000313" key="8">
    <source>
        <dbReference type="EMBL" id="GAA4784949.1"/>
    </source>
</evidence>
<keyword evidence="3 5" id="KW-0949">S-adenosyl-L-methionine</keyword>
<evidence type="ECO:0000256" key="5">
    <source>
        <dbReference type="PROSITE-ProRule" id="PRU01016"/>
    </source>
</evidence>
<protein>
    <recommendedName>
        <fullName evidence="7">Cytosine-specific methyltransferase</fullName>
        <ecNumber evidence="7">2.1.1.37</ecNumber>
    </recommendedName>
</protein>
<dbReference type="RefSeq" id="WP_345441861.1">
    <property type="nucleotide sequence ID" value="NZ_BAABKO010000007.1"/>
</dbReference>
<sequence length="362" mass="39830">MTGGRRTAVSLFSGCGGLDLGFQNAGFEILVGVDTDRFAAESHAVNFPRSKFFHGSIADFTREKAVALVGAEALEDVDLLVGGPPCPPFSKSRFYLTDKPRAMDDPVGEVTITGYLDTLSWLRPRSFVLENVAGMAFKVHKDTLDHILATAKSLGYTTATRVLNAADYGVPQIRQRFFIVGTLDGSEFEWPTATNADPKLADEGGLPAWRTAGSVLSDLDTEENASDAGHVAGGKHRSLLEQIPPGDNYLFFTAKRGHPNPQFEWRSRYWSFLLKLSPDMPAWTIQARRSNNMGPLHWRNRILRIEEVKRLQTFPDGWYLGGKVEQQWRQIGNAVPPVLAEALGRAVASHLDAISVSEDMAA</sequence>
<dbReference type="PROSITE" id="PS00095">
    <property type="entry name" value="C5_MTASE_2"/>
    <property type="match status" value="1"/>
</dbReference>
<organism evidence="8 9">
    <name type="scientific">Microbacterium gilvum</name>
    <dbReference type="NCBI Taxonomy" id="1336204"/>
    <lineage>
        <taxon>Bacteria</taxon>
        <taxon>Bacillati</taxon>
        <taxon>Actinomycetota</taxon>
        <taxon>Actinomycetes</taxon>
        <taxon>Micrococcales</taxon>
        <taxon>Microbacteriaceae</taxon>
        <taxon>Microbacterium</taxon>
    </lineage>
</organism>
<keyword evidence="4" id="KW-0680">Restriction system</keyword>
<dbReference type="PROSITE" id="PS00094">
    <property type="entry name" value="C5_MTASE_1"/>
    <property type="match status" value="1"/>
</dbReference>
<evidence type="ECO:0000256" key="2">
    <source>
        <dbReference type="ARBA" id="ARBA00022679"/>
    </source>
</evidence>
<comment type="caution">
    <text evidence="8">The sequence shown here is derived from an EMBL/GenBank/DDBJ whole genome shotgun (WGS) entry which is preliminary data.</text>
</comment>
<dbReference type="InterPro" id="IPR029063">
    <property type="entry name" value="SAM-dependent_MTases_sf"/>
</dbReference>
<dbReference type="PRINTS" id="PR00105">
    <property type="entry name" value="C5METTRFRASE"/>
</dbReference>
<evidence type="ECO:0000256" key="6">
    <source>
        <dbReference type="RuleBase" id="RU000416"/>
    </source>
</evidence>
<dbReference type="SUPFAM" id="SSF53335">
    <property type="entry name" value="S-adenosyl-L-methionine-dependent methyltransferases"/>
    <property type="match status" value="1"/>
</dbReference>
<keyword evidence="9" id="KW-1185">Reference proteome</keyword>
<dbReference type="InterPro" id="IPR031303">
    <property type="entry name" value="C5_meth_CS"/>
</dbReference>
<dbReference type="Gene3D" id="3.90.120.10">
    <property type="entry name" value="DNA Methylase, subunit A, domain 2"/>
    <property type="match status" value="1"/>
</dbReference>
<feature type="active site" evidence="5">
    <location>
        <position position="86"/>
    </location>
</feature>
<accession>A0ABP9AT51</accession>
<comment type="similarity">
    <text evidence="5 6">Belongs to the class I-like SAM-binding methyltransferase superfamily. C5-methyltransferase family.</text>
</comment>
<dbReference type="PANTHER" id="PTHR10629">
    <property type="entry name" value="CYTOSINE-SPECIFIC METHYLTRANSFERASE"/>
    <property type="match status" value="1"/>
</dbReference>
<evidence type="ECO:0000313" key="9">
    <source>
        <dbReference type="Proteomes" id="UP001501645"/>
    </source>
</evidence>
<proteinExistence type="inferred from homology"/>
<dbReference type="EC" id="2.1.1.37" evidence="7"/>
<dbReference type="InterPro" id="IPR050390">
    <property type="entry name" value="C5-Methyltransferase"/>
</dbReference>
<name>A0ABP9AT51_9MICO</name>
<dbReference type="NCBIfam" id="TIGR00675">
    <property type="entry name" value="dcm"/>
    <property type="match status" value="1"/>
</dbReference>
<evidence type="ECO:0000256" key="7">
    <source>
        <dbReference type="RuleBase" id="RU000417"/>
    </source>
</evidence>
<keyword evidence="1 5" id="KW-0489">Methyltransferase</keyword>
<dbReference type="Gene3D" id="3.40.50.150">
    <property type="entry name" value="Vaccinia Virus protein VP39"/>
    <property type="match status" value="1"/>
</dbReference>
<gene>
    <name evidence="8" type="primary">dcm_2</name>
    <name evidence="8" type="ORF">GCM10023351_33320</name>
</gene>
<dbReference type="Pfam" id="PF00145">
    <property type="entry name" value="DNA_methylase"/>
    <property type="match status" value="1"/>
</dbReference>
<dbReference type="EMBL" id="BAABKO010000007">
    <property type="protein sequence ID" value="GAA4784949.1"/>
    <property type="molecule type" value="Genomic_DNA"/>
</dbReference>
<dbReference type="PANTHER" id="PTHR10629:SF52">
    <property type="entry name" value="DNA (CYTOSINE-5)-METHYLTRANSFERASE 1"/>
    <property type="match status" value="1"/>
</dbReference>
<evidence type="ECO:0000256" key="3">
    <source>
        <dbReference type="ARBA" id="ARBA00022691"/>
    </source>
</evidence>
<dbReference type="InterPro" id="IPR001525">
    <property type="entry name" value="C5_MeTfrase"/>
</dbReference>
<dbReference type="PROSITE" id="PS51679">
    <property type="entry name" value="SAM_MT_C5"/>
    <property type="match status" value="1"/>
</dbReference>
<evidence type="ECO:0000256" key="1">
    <source>
        <dbReference type="ARBA" id="ARBA00022603"/>
    </source>
</evidence>